<keyword evidence="1" id="KW-1133">Transmembrane helix</keyword>
<feature type="transmembrane region" description="Helical" evidence="1">
    <location>
        <begin position="72"/>
        <end position="94"/>
    </location>
</feature>
<evidence type="ECO:0000256" key="1">
    <source>
        <dbReference type="SAM" id="Phobius"/>
    </source>
</evidence>
<sequence>MLHKAEAGVELALVPRWVETHRQPAQPRTERGEFVIFLYRDHTRIQQQTVQAAHASGQFAVIRGGKIKRQRAAVEFVAVLQPVAHLLTVFFGVLRFDVLADGAVAEAT</sequence>
<keyword evidence="1" id="KW-0812">Transmembrane</keyword>
<dbReference type="Proteomes" id="UP000270272">
    <property type="component" value="Chromosome"/>
</dbReference>
<reference evidence="2 3" key="1">
    <citation type="submission" date="2018-12" db="EMBL/GenBank/DDBJ databases">
        <authorList>
            <consortium name="Pathogen Informatics"/>
        </authorList>
    </citation>
    <scope>NUCLEOTIDE SEQUENCE [LARGE SCALE GENOMIC DNA]</scope>
    <source>
        <strain evidence="2 3">NCTC11075</strain>
    </source>
</reference>
<accession>A0A3S4IX34</accession>
<protein>
    <submittedName>
        <fullName evidence="2">Uncharacterized protein</fullName>
    </submittedName>
</protein>
<proteinExistence type="predicted"/>
<organism evidence="2 3">
    <name type="scientific">Citrobacter koseri</name>
    <name type="common">Citrobacter diversus</name>
    <dbReference type="NCBI Taxonomy" id="545"/>
    <lineage>
        <taxon>Bacteria</taxon>
        <taxon>Pseudomonadati</taxon>
        <taxon>Pseudomonadota</taxon>
        <taxon>Gammaproteobacteria</taxon>
        <taxon>Enterobacterales</taxon>
        <taxon>Enterobacteriaceae</taxon>
        <taxon>Citrobacter</taxon>
    </lineage>
</organism>
<evidence type="ECO:0000313" key="3">
    <source>
        <dbReference type="Proteomes" id="UP000270272"/>
    </source>
</evidence>
<gene>
    <name evidence="2" type="ORF">NCTC11075_03928</name>
</gene>
<dbReference type="AlphaFoldDB" id="A0A3S4IX34"/>
<evidence type="ECO:0000313" key="2">
    <source>
        <dbReference type="EMBL" id="VEB93057.1"/>
    </source>
</evidence>
<keyword evidence="1" id="KW-0472">Membrane</keyword>
<dbReference type="EMBL" id="LR134204">
    <property type="protein sequence ID" value="VEB93057.1"/>
    <property type="molecule type" value="Genomic_DNA"/>
</dbReference>
<name>A0A3S4IX34_CITKO</name>